<dbReference type="InterPro" id="IPR045028">
    <property type="entry name" value="DinG/Rad3-like"/>
</dbReference>
<dbReference type="SUPFAM" id="SSF48371">
    <property type="entry name" value="ARM repeat"/>
    <property type="match status" value="1"/>
</dbReference>
<feature type="domain" description="Ubiquitin-like" evidence="14">
    <location>
        <begin position="2869"/>
        <end position="2920"/>
    </location>
</feature>
<evidence type="ECO:0000256" key="3">
    <source>
        <dbReference type="ARBA" id="ARBA00022448"/>
    </source>
</evidence>
<dbReference type="PROSITE" id="PS51193">
    <property type="entry name" value="HELICASE_ATP_BIND_2"/>
    <property type="match status" value="1"/>
</dbReference>
<feature type="transmembrane region" description="Helical" evidence="12">
    <location>
        <begin position="2799"/>
        <end position="2817"/>
    </location>
</feature>
<dbReference type="GO" id="GO:0003678">
    <property type="term" value="F:DNA helicase activity"/>
    <property type="evidence" value="ECO:0007669"/>
    <property type="project" value="InterPro"/>
</dbReference>
<keyword evidence="10 12" id="KW-0472">Membrane</keyword>
<dbReference type="InterPro" id="IPR011989">
    <property type="entry name" value="ARM-like"/>
</dbReference>
<evidence type="ECO:0000256" key="11">
    <source>
        <dbReference type="SAM" id="MobiDB-lite"/>
    </source>
</evidence>
<dbReference type="Pfam" id="PF08448">
    <property type="entry name" value="PAS_4"/>
    <property type="match status" value="1"/>
</dbReference>
<dbReference type="InterPro" id="IPR010614">
    <property type="entry name" value="RAD3-like_helicase_DEAD"/>
</dbReference>
<keyword evidence="19" id="KW-1185">Reference proteome</keyword>
<evidence type="ECO:0000259" key="16">
    <source>
        <dbReference type="PROSITE" id="PS50113"/>
    </source>
</evidence>
<dbReference type="Pfam" id="PF07859">
    <property type="entry name" value="Abhydrolase_3"/>
    <property type="match status" value="1"/>
</dbReference>
<dbReference type="Gene3D" id="1.20.920.60">
    <property type="match status" value="1"/>
</dbReference>
<dbReference type="InterPro" id="IPR000014">
    <property type="entry name" value="PAS"/>
</dbReference>
<evidence type="ECO:0000256" key="10">
    <source>
        <dbReference type="ARBA" id="ARBA00023136"/>
    </source>
</evidence>
<evidence type="ECO:0000259" key="17">
    <source>
        <dbReference type="PROSITE" id="PS51193"/>
    </source>
</evidence>
<dbReference type="InterPro" id="IPR000595">
    <property type="entry name" value="cNMP-bd_dom"/>
</dbReference>
<dbReference type="PROSITE" id="PS01173">
    <property type="entry name" value="LIPASE_GDXG_HIS"/>
    <property type="match status" value="1"/>
</dbReference>
<dbReference type="Pfam" id="PF20717">
    <property type="entry name" value="DUF6829"/>
    <property type="match status" value="1"/>
</dbReference>
<dbReference type="InterPro" id="IPR014710">
    <property type="entry name" value="RmlC-like_jellyroll"/>
</dbReference>
<dbReference type="InterPro" id="IPR013767">
    <property type="entry name" value="PAS_fold"/>
</dbReference>
<dbReference type="GO" id="GO:0003684">
    <property type="term" value="F:damaged DNA binding"/>
    <property type="evidence" value="ECO:0007669"/>
    <property type="project" value="TreeGrafter"/>
</dbReference>
<evidence type="ECO:0000259" key="13">
    <source>
        <dbReference type="PROSITE" id="PS50042"/>
    </source>
</evidence>
<dbReference type="SMART" id="SM00488">
    <property type="entry name" value="DEXDc2"/>
    <property type="match status" value="1"/>
</dbReference>
<dbReference type="InterPro" id="IPR036259">
    <property type="entry name" value="MFS_trans_sf"/>
</dbReference>
<dbReference type="GO" id="GO:0005524">
    <property type="term" value="F:ATP binding"/>
    <property type="evidence" value="ECO:0007669"/>
    <property type="project" value="UniProtKB-KW"/>
</dbReference>
<dbReference type="Pfam" id="PF00989">
    <property type="entry name" value="PAS"/>
    <property type="match status" value="1"/>
</dbReference>
<feature type="domain" description="Cyclic nucleotide-binding" evidence="13">
    <location>
        <begin position="498"/>
        <end position="592"/>
    </location>
</feature>
<dbReference type="Gene3D" id="2.60.120.10">
    <property type="entry name" value="Jelly Rolls"/>
    <property type="match status" value="1"/>
</dbReference>
<keyword evidence="18" id="KW-0347">Helicase</keyword>
<feature type="domain" description="PAS" evidence="15">
    <location>
        <begin position="1950"/>
        <end position="1992"/>
    </location>
</feature>
<feature type="transmembrane region" description="Helical" evidence="12">
    <location>
        <begin position="2625"/>
        <end position="2645"/>
    </location>
</feature>
<evidence type="ECO:0000256" key="4">
    <source>
        <dbReference type="ARBA" id="ARBA00022692"/>
    </source>
</evidence>
<dbReference type="Gene3D" id="1.25.10.10">
    <property type="entry name" value="Leucine-rich Repeat Variant"/>
    <property type="match status" value="1"/>
</dbReference>
<dbReference type="InterPro" id="IPR035965">
    <property type="entry name" value="PAS-like_dom_sf"/>
</dbReference>
<dbReference type="Proteomes" id="UP000186817">
    <property type="component" value="Unassembled WGS sequence"/>
</dbReference>
<dbReference type="InterPro" id="IPR002168">
    <property type="entry name" value="Lipase_GDXG_HIS_AS"/>
</dbReference>
<dbReference type="InterPro" id="IPR006554">
    <property type="entry name" value="Helicase-like_DEXD_c2"/>
</dbReference>
<evidence type="ECO:0000256" key="1">
    <source>
        <dbReference type="ARBA" id="ARBA00004141"/>
    </source>
</evidence>
<dbReference type="Gene3D" id="1.10.287.70">
    <property type="match status" value="1"/>
</dbReference>
<dbReference type="Gene3D" id="1.20.1250.20">
    <property type="entry name" value="MFS general substrate transporter like domains"/>
    <property type="match status" value="1"/>
</dbReference>
<evidence type="ECO:0000256" key="8">
    <source>
        <dbReference type="ARBA" id="ARBA00022989"/>
    </source>
</evidence>
<dbReference type="SUPFAM" id="SSF81324">
    <property type="entry name" value="Voltage-gated potassium channels"/>
    <property type="match status" value="1"/>
</dbReference>
<dbReference type="GO" id="GO:0005216">
    <property type="term" value="F:monoatomic ion channel activity"/>
    <property type="evidence" value="ECO:0007669"/>
    <property type="project" value="InterPro"/>
</dbReference>
<dbReference type="CDD" id="cd17039">
    <property type="entry name" value="Ubl_ubiquitin_like"/>
    <property type="match status" value="1"/>
</dbReference>
<keyword evidence="5" id="KW-0547">Nucleotide-binding</keyword>
<keyword evidence="6" id="KW-0378">Hydrolase</keyword>
<evidence type="ECO:0000259" key="15">
    <source>
        <dbReference type="PROSITE" id="PS50112"/>
    </source>
</evidence>
<feature type="transmembrane region" description="Helical" evidence="12">
    <location>
        <begin position="2567"/>
        <end position="2588"/>
    </location>
</feature>
<dbReference type="InterPro" id="IPR013656">
    <property type="entry name" value="PAS_4"/>
</dbReference>
<feature type="region of interest" description="Disordered" evidence="11">
    <location>
        <begin position="1823"/>
        <end position="1845"/>
    </location>
</feature>
<feature type="domain" description="Helicase ATP-binding" evidence="17">
    <location>
        <begin position="2085"/>
        <end position="2397"/>
    </location>
</feature>
<dbReference type="GO" id="GO:0006366">
    <property type="term" value="P:transcription by RNA polymerase II"/>
    <property type="evidence" value="ECO:0007669"/>
    <property type="project" value="TreeGrafter"/>
</dbReference>
<keyword evidence="4 12" id="KW-0812">Transmembrane</keyword>
<dbReference type="SUPFAM" id="SSF51206">
    <property type="entry name" value="cAMP-binding domain-like"/>
    <property type="match status" value="1"/>
</dbReference>
<feature type="transmembrane region" description="Helical" evidence="12">
    <location>
        <begin position="2594"/>
        <end position="2613"/>
    </location>
</feature>
<comment type="similarity">
    <text evidence="2">Belongs to the 'GDXG' lipolytic enzyme family.</text>
</comment>
<dbReference type="InterPro" id="IPR014013">
    <property type="entry name" value="Helic_SF1/SF2_ATP-bd_DinG/Rad3"/>
</dbReference>
<feature type="region of interest" description="Disordered" evidence="11">
    <location>
        <begin position="59"/>
        <end position="82"/>
    </location>
</feature>
<feature type="compositionally biased region" description="Low complexity" evidence="11">
    <location>
        <begin position="1823"/>
        <end position="1837"/>
    </location>
</feature>
<dbReference type="SUPFAM" id="SSF53474">
    <property type="entry name" value="alpha/beta-Hydrolases"/>
    <property type="match status" value="1"/>
</dbReference>
<evidence type="ECO:0000313" key="19">
    <source>
        <dbReference type="Proteomes" id="UP000186817"/>
    </source>
</evidence>
<dbReference type="PANTHER" id="PTHR11472">
    <property type="entry name" value="DNA REPAIR DEAD HELICASE RAD3/XP-D SUBFAMILY MEMBER"/>
    <property type="match status" value="1"/>
</dbReference>
<dbReference type="PANTHER" id="PTHR11472:SF1">
    <property type="entry name" value="GENERAL TRANSCRIPTION AND DNA REPAIR FACTOR IIH HELICASE SUBUNIT XPD"/>
    <property type="match status" value="1"/>
</dbReference>
<feature type="transmembrane region" description="Helical" evidence="12">
    <location>
        <begin position="397"/>
        <end position="418"/>
    </location>
</feature>
<feature type="transmembrane region" description="Helical" evidence="12">
    <location>
        <begin position="2708"/>
        <end position="2728"/>
    </location>
</feature>
<keyword evidence="9" id="KW-0406">Ion transport</keyword>
<dbReference type="GO" id="GO:0016020">
    <property type="term" value="C:membrane"/>
    <property type="evidence" value="ECO:0007669"/>
    <property type="project" value="UniProtKB-SubCell"/>
</dbReference>
<dbReference type="GO" id="GO:0016818">
    <property type="term" value="F:hydrolase activity, acting on acid anhydrides, in phosphorus-containing anhydrides"/>
    <property type="evidence" value="ECO:0007669"/>
    <property type="project" value="InterPro"/>
</dbReference>
<proteinExistence type="inferred from homology"/>
<feature type="transmembrane region" description="Helical" evidence="12">
    <location>
        <begin position="210"/>
        <end position="231"/>
    </location>
</feature>
<dbReference type="InterPro" id="IPR000626">
    <property type="entry name" value="Ubiquitin-like_dom"/>
</dbReference>
<dbReference type="InterPro" id="IPR029058">
    <property type="entry name" value="AB_hydrolase_fold"/>
</dbReference>
<dbReference type="Gene3D" id="3.40.50.300">
    <property type="entry name" value="P-loop containing nucleotide triphosphate hydrolases"/>
    <property type="match status" value="1"/>
</dbReference>
<dbReference type="GO" id="GO:0006355">
    <property type="term" value="P:regulation of DNA-templated transcription"/>
    <property type="evidence" value="ECO:0007669"/>
    <property type="project" value="InterPro"/>
</dbReference>
<feature type="transmembrane region" description="Helical" evidence="12">
    <location>
        <begin position="314"/>
        <end position="342"/>
    </location>
</feature>
<dbReference type="SMART" id="SM00567">
    <property type="entry name" value="EZ_HEAT"/>
    <property type="match status" value="4"/>
</dbReference>
<dbReference type="Gene3D" id="3.30.450.20">
    <property type="entry name" value="PAS domain"/>
    <property type="match status" value="1"/>
</dbReference>
<dbReference type="Pfam" id="PF06733">
    <property type="entry name" value="DEAD_2"/>
    <property type="match status" value="1"/>
</dbReference>
<dbReference type="EMBL" id="LSRX01000533">
    <property type="protein sequence ID" value="OLP94686.1"/>
    <property type="molecule type" value="Genomic_DNA"/>
</dbReference>
<comment type="caution">
    <text evidence="18">The sequence shown here is derived from an EMBL/GenBank/DDBJ whole genome shotgun (WGS) entry which is preliminary data.</text>
</comment>
<dbReference type="GO" id="GO:0045951">
    <property type="term" value="P:positive regulation of mitotic recombination"/>
    <property type="evidence" value="ECO:0007669"/>
    <property type="project" value="TreeGrafter"/>
</dbReference>
<dbReference type="InterPro" id="IPR005821">
    <property type="entry name" value="Ion_trans_dom"/>
</dbReference>
<feature type="transmembrane region" description="Helical" evidence="12">
    <location>
        <begin position="243"/>
        <end position="262"/>
    </location>
</feature>
<keyword evidence="8 12" id="KW-1133">Transmembrane helix</keyword>
<dbReference type="SMART" id="SM00086">
    <property type="entry name" value="PAC"/>
    <property type="match status" value="1"/>
</dbReference>
<feature type="transmembrane region" description="Helical" evidence="12">
    <location>
        <begin position="175"/>
        <end position="198"/>
    </location>
</feature>
<evidence type="ECO:0000256" key="12">
    <source>
        <dbReference type="SAM" id="Phobius"/>
    </source>
</evidence>
<dbReference type="PROSITE" id="PS50113">
    <property type="entry name" value="PAC"/>
    <property type="match status" value="1"/>
</dbReference>
<dbReference type="InterPro" id="IPR013094">
    <property type="entry name" value="AB_hydrolase_3"/>
</dbReference>
<evidence type="ECO:0000313" key="18">
    <source>
        <dbReference type="EMBL" id="OLP94686.1"/>
    </source>
</evidence>
<dbReference type="GO" id="GO:0005634">
    <property type="term" value="C:nucleus"/>
    <property type="evidence" value="ECO:0007669"/>
    <property type="project" value="TreeGrafter"/>
</dbReference>
<dbReference type="PROSITE" id="PS50112">
    <property type="entry name" value="PAS"/>
    <property type="match status" value="1"/>
</dbReference>
<feature type="transmembrane region" description="Helical" evidence="12">
    <location>
        <begin position="2768"/>
        <end position="2787"/>
    </location>
</feature>
<dbReference type="SUPFAM" id="SSF103473">
    <property type="entry name" value="MFS general substrate transporter"/>
    <property type="match status" value="1"/>
</dbReference>
<dbReference type="PROSITE" id="PS50053">
    <property type="entry name" value="UBIQUITIN_2"/>
    <property type="match status" value="1"/>
</dbReference>
<protein>
    <submittedName>
        <fullName evidence="18">DNA repair helicase UVH6</fullName>
    </submittedName>
</protein>
<evidence type="ECO:0000259" key="14">
    <source>
        <dbReference type="PROSITE" id="PS50053"/>
    </source>
</evidence>
<sequence length="3713" mass="409437">MKSRLGPELHLSQKAMAPSVGDPVDRHLRRQLLTAESFESLRADLAEFHHRMKVKLDGLQSTLSTPEGGTEPATEIEEDVPVSEPRALLGRKKTNQDELGDFSRRYAVCFGEPFSREMRLHSRWMERSYRDGSLDSVKTRMRESSQAFIESEQLQPNKETVSRLAPWHPDGRFRLVWDVMGSFLVLTDAFISPVALAWDIPHSANVGLTLMFWCGLIFWSCDVAANLNTAIYVRGRLVRDRAAIALSYLSTWAIFDVSLVTLDLANAFAADTISAAAAFRLARVIRAFRLLRLLKIARLQTVVQELAASTGRQWLMLVIAIINTTFVLLVLAHMLTCIWVWLGRSTQSEGRESWIDINGAATLSIPLQYLHSLRYVMNSPSPPTIAPDNGQERLFDILTYWFSILVMGTTISTIAGSLHDLRAMNEARARQRREVRLYLTGQNASYELVSRIMKFVDYKLERTLAVQLDPTLISPTLQAELFVSQRSTFLCNIPIFSVTADVYPDVFAKICAALQKQAYEKGECVFMVGDLADQLHITAAGVFELDEAPMKNHPKRIQGEEAHWFSEIGLYAEFVLHTATLRARNIAEVFTLTGDDLLLCVHGSPSSTAMFYEYARDFLAMQESSHDKHHRQVEYAQLCCDKNAHYRSLRPDERKLFHNMDVRRHVQELQHTESPQKEDPWERLAALMRDVRSQNQDAGLDASEVGRQLQTLLPELHCAVGSYAVFEEFAARDQAESACVSTVALLCNRYDIYTEQQPDGDKLSLSQWEQLQALVKWSTPSQGEKFAVLVLLGIRALGKSRAVRQQASQGDPDRAVLYLMDSARKVVPSVECLEGRDPSMVDLLQETVLAQEVFKLAQMMQGENVPGNIAELRDFFMHRSTTTFRFYIFYLLGFMSGISGGRGSRFMIARNADAAISAIHLLKHLLDKSPSGIYWSYLISRARPMGLQHRTAEELALVRLACLSRVRDAPGLTPLWHSWQACTSSERKLLVEHFLMDGIQERAFVLQFLPDCISCARANGLLGLTVLLQVLVDLLSNLFPAVENMPVLRRRQIVTVDLSDLSAFAAAVRNRFIFRTCISRCKFHCTQTAILVQMADENWTRAHQQENDFSNLAYGLRDILVQQSFPDEPRSVEAIALGGFGPGGLSEDLHRSRASVGGRVPIARAARPGTDDDSEPEIGCICGYTCGTEKALARHLDRFPGDRLHEEALGQALVEELLAVGIWQFFFGLCDDLIMVARTSAGWHTVPDTPAFDAVGDASRALLWSYQDHKSLSLPAVATFRHIRVKTDCSPWCCREEALSLASWRVNGVLNWLPGQMSLEFCRAQLLENGSCCLDQISDPSVLQRSISRPGTSWECIAAKGCVSEPGLRGDNLLSIPAGATCESCRILFLHGGSWYYGSPTSTGYHVLGSKLAGRTGCVVMMPDFPLLPVGDFDSMLKASIEAMLWLGSAAVLENCRADAFAKLFVGGDSSGATTAISLILHLQSPSSTMPKLNVAGGFMWSPWTNLMCDTPEYFTNAYSRIFNSSLGKALGHQGDILFRSPPARNMEEFREVALQYVGGHKQMLLDPIASPIYASPEILASVPPLHFLVGSEETLLGDSVILAQKAAASGATIVVDIFHGMWHDFPMYSEGCGSGAELVLGMKGWDNTAEFIQSAAEMRSSNGWPIIRYVYDESLEGKSSWFMARPLRLHGRPPQPSSFDAWSFSAGLAIGILVSSAVFIGALSLNRRRNLRENGQRAVPLALEMSTRCSLESQPDLREEACSKASIASVQMLMDAESLLAFPARQDQLLDELREMRGMLARRDAEFEAFRQDVKHLLRSFARGASSQQRSQPPASEGQQRGREMNRGDLHRAMSPEGQQDGSFLWAESCGEFIRVDFQDRVRTVLEKALQGEETASFKFVLVSKSGEHLELLLNATPRRAANGDISGAVFVGQDITELGRAMVGAQQVADDLKRLLNTANAPIFEIDVEGKVVEWNRKVATMTAFSREEVQPLQPSLAFGTRWLTLSFKTTVDGFGRSTEDPLSLMLCWQLRNAAPLEFSALAPRNDLGTWPSNGEGAKCPAEADPAPVSKQRIMGFTFYIGELRVFFPYDSIYPEQYRYMCELKRALDAKGNGVLEMPTGTGKTVTLFSLITSYQWAHPEVGRLVYCTRTVPEMSKALEELRKVIDFRVEVLAKDRASKESEDCVQEPTGLSAGHILAVGLSARRNMCVHPEVSKEGDRERVDEMCRQLTAPWAREKANRDSLCTHFEKYETALAHQSQLLDTGIYTIEDLRAKGLESGYGWCPYYAARRLIQASSVVVLNYQYVLDPKVSLASSLGGAPSLPGARANARGGSSIEPSIVVFDEAAACPDAVCKETQAVFDEVDSADEEALRLELLQVSTKLERRGGEQHAQLTAVQNVPGTDRQSVFGSLLAANAGRLSFVLAVVLPHAVAFSISLFLRRRVGGPQKTVEVLQEEEQLEPPRSLWYIVERVGPMWIIHLLGIFSVAAVAPSIPYMYLNYFARQHAEAPVDCAVNMASLPCSRAATDAMQLAVVRGLAGPVVQFLTGPTLGAISDSLGRRPAILAIRISMAITSVTSAAVVWFNLSAMWDFWIGFLALIPVFAVPTAWYIDRVDHAPSIVRAITFVEGTCILSGLLGVMLGSVLSMRMAFLVGMLGKLIDLFLAIFCLPESLRPDQRIPFSWSLLVPTTSFHALVQNPLVQKLTAIGVIDAFHYTGWLCILARFLQQHFAWSRHDSYLGGLLDAISAIAWMAIGVNLLLPALGRVGVLATSTISVGLASVIIMLATKPWHIYLESALFGGLPLMSSAVLVAIIGKASSAEQQGMLQSTLNLVTQISGALGGILTCTCLNSPHLLLLGAVMDVPMVVKVSIQRISGQELELDAGVEETVAELKTRLTEKCQVPLLCQRLLLQAPPPEDFREKLMLVMKKRAAEILSHLDVHDLYEMKAIFSPARPMYQCFAVVYRLIASCPSVKNLQRRRANPQSVPGPGWDVLKPLLCSDTFDFIRGLQEFPEEVVQAKVQERHIHQAESIAQDMGGTFTPGHQAKFSKASQILCEWALISIELYKTWAVKEVSPNLEDAFPLSLYSIGGELKLSLLTDVEPAFANLSSDHEHVLDAVQALAVLGGNCLDRAVPALVDKLKHWEQTIRSAACASLKHLAQQDATVAELLRGQLGPCIPRHRPKPWPASVEIMDVLVNLPGDHLHTLSWLVGVMCFADPDESEIGWSYFQRVEQYADAAELTGLLISFMKEKKIGDVRELNTFLGHVVKNPDVRDAQGMICDALAKVAERSDVVIELLAKELAVTQAPFQRARAAAVLARVAPREDEAVVKALLDDLSTSEGEHLLLMSDHLASLSPSSHAQILSGLRAELKRRGGADCQAVIQRVAACSGSEDQVISVISSYLKNSHCFLAREWPASVVTALDVVGPAASSGIPEAQQAVNLAAKALCKKMISGHEQCKPPLLKLATKYGLPDGLHGDLLKGLRQGRPKAQASCHAVLKESLNAKDVSLVLDVIENDIHLATRCLAVELLPHCSERGQRDVIEMLLRLAADEDVVVKSTAIGVMGQCAHFDAKVCEVLRQQLEHQDAHVRSAALLSLKDLELEHDKDALFDAVSTCLDDPASNMVHGALKCLESLLDGREAVICELASPLIDHGDATVREAAVALLGKMTNEGRREALNALKAAEGRTWPESDALVREAWDKALEALTST</sequence>
<dbReference type="InterPro" id="IPR000700">
    <property type="entry name" value="PAS-assoc_C"/>
</dbReference>
<evidence type="ECO:0000256" key="6">
    <source>
        <dbReference type="ARBA" id="ARBA00022801"/>
    </source>
</evidence>
<comment type="subcellular location">
    <subcellularLocation>
        <location evidence="1">Membrane</location>
        <topology evidence="1">Multi-pass membrane protein</topology>
    </subcellularLocation>
</comment>
<keyword evidence="3" id="KW-0813">Transport</keyword>
<reference evidence="18 19" key="1">
    <citation type="submission" date="2016-02" db="EMBL/GenBank/DDBJ databases">
        <title>Genome analysis of coral dinoflagellate symbionts highlights evolutionary adaptations to a symbiotic lifestyle.</title>
        <authorList>
            <person name="Aranda M."/>
            <person name="Li Y."/>
            <person name="Liew Y.J."/>
            <person name="Baumgarten S."/>
            <person name="Simakov O."/>
            <person name="Wilson M."/>
            <person name="Piel J."/>
            <person name="Ashoor H."/>
            <person name="Bougouffa S."/>
            <person name="Bajic V.B."/>
            <person name="Ryu T."/>
            <person name="Ravasi T."/>
            <person name="Bayer T."/>
            <person name="Micklem G."/>
            <person name="Kim H."/>
            <person name="Bhak J."/>
            <person name="Lajeunesse T.C."/>
            <person name="Voolstra C.R."/>
        </authorList>
    </citation>
    <scope>NUCLEOTIDE SEQUENCE [LARGE SCALE GENOMIC DNA]</scope>
    <source>
        <strain evidence="18 19">CCMP2467</strain>
    </source>
</reference>
<keyword evidence="7" id="KW-0067">ATP-binding</keyword>
<dbReference type="OrthoDB" id="411604at2759"/>
<evidence type="ECO:0000256" key="7">
    <source>
        <dbReference type="ARBA" id="ARBA00022840"/>
    </source>
</evidence>
<feature type="domain" description="PAC" evidence="16">
    <location>
        <begin position="1897"/>
        <end position="1949"/>
    </location>
</feature>
<dbReference type="PROSITE" id="PS50042">
    <property type="entry name" value="CNMP_BINDING_3"/>
    <property type="match status" value="1"/>
</dbReference>
<dbReference type="NCBIfam" id="TIGR00229">
    <property type="entry name" value="sensory_box"/>
    <property type="match status" value="1"/>
</dbReference>
<evidence type="ECO:0000256" key="2">
    <source>
        <dbReference type="ARBA" id="ARBA00010515"/>
    </source>
</evidence>
<feature type="transmembrane region" description="Helical" evidence="12">
    <location>
        <begin position="2479"/>
        <end position="2501"/>
    </location>
</feature>
<feature type="transmembrane region" description="Helical" evidence="12">
    <location>
        <begin position="2651"/>
        <end position="2671"/>
    </location>
</feature>
<dbReference type="SUPFAM" id="SSF55785">
    <property type="entry name" value="PYP-like sensor domain (PAS domain)"/>
    <property type="match status" value="2"/>
</dbReference>
<accession>A0A1Q9DHN1</accession>
<dbReference type="Pfam" id="PF13646">
    <property type="entry name" value="HEAT_2"/>
    <property type="match status" value="1"/>
</dbReference>
<dbReference type="InterPro" id="IPR004155">
    <property type="entry name" value="PBS_lyase_HEAT"/>
</dbReference>
<dbReference type="InterPro" id="IPR027417">
    <property type="entry name" value="P-loop_NTPase"/>
</dbReference>
<dbReference type="InterPro" id="IPR001610">
    <property type="entry name" value="PAC"/>
</dbReference>
<evidence type="ECO:0000256" key="5">
    <source>
        <dbReference type="ARBA" id="ARBA00022741"/>
    </source>
</evidence>
<dbReference type="InterPro" id="IPR016024">
    <property type="entry name" value="ARM-type_fold"/>
</dbReference>
<evidence type="ECO:0000256" key="9">
    <source>
        <dbReference type="ARBA" id="ARBA00023065"/>
    </source>
</evidence>
<gene>
    <name evidence="18" type="primary">UVH6</name>
    <name evidence="18" type="ORF">AK812_SmicGene23283</name>
</gene>
<feature type="transmembrane region" description="Helical" evidence="12">
    <location>
        <begin position="2740"/>
        <end position="2762"/>
    </location>
</feature>
<dbReference type="InterPro" id="IPR049232">
    <property type="entry name" value="DUF6829"/>
</dbReference>
<dbReference type="Gene3D" id="3.40.50.1820">
    <property type="entry name" value="alpha/beta hydrolase"/>
    <property type="match status" value="1"/>
</dbReference>
<name>A0A1Q9DHN1_SYMMI</name>
<organism evidence="18 19">
    <name type="scientific">Symbiodinium microadriaticum</name>
    <name type="common">Dinoflagellate</name>
    <name type="synonym">Zooxanthella microadriatica</name>
    <dbReference type="NCBI Taxonomy" id="2951"/>
    <lineage>
        <taxon>Eukaryota</taxon>
        <taxon>Sar</taxon>
        <taxon>Alveolata</taxon>
        <taxon>Dinophyceae</taxon>
        <taxon>Suessiales</taxon>
        <taxon>Symbiodiniaceae</taxon>
        <taxon>Symbiodinium</taxon>
    </lineage>
</organism>
<dbReference type="InterPro" id="IPR018490">
    <property type="entry name" value="cNMP-bd_dom_sf"/>
</dbReference>
<feature type="region of interest" description="Disordered" evidence="11">
    <location>
        <begin position="1"/>
        <end position="23"/>
    </location>
</feature>
<dbReference type="SUPFAM" id="SSF52540">
    <property type="entry name" value="P-loop containing nucleoside triphosphate hydrolases"/>
    <property type="match status" value="1"/>
</dbReference>
<dbReference type="Pfam" id="PF00520">
    <property type="entry name" value="Ion_trans"/>
    <property type="match status" value="1"/>
</dbReference>